<keyword evidence="5 7" id="KW-0808">Transferase</keyword>
<proteinExistence type="inferred from homology"/>
<evidence type="ECO:0000256" key="4">
    <source>
        <dbReference type="ARBA" id="ARBA00022603"/>
    </source>
</evidence>
<dbReference type="GO" id="GO:0071424">
    <property type="term" value="F:rRNA (cytosine-N4-)-methyltransferase activity"/>
    <property type="evidence" value="ECO:0007669"/>
    <property type="project" value="UniProtKB-UniRule"/>
</dbReference>
<keyword evidence="4 7" id="KW-0489">Methyltransferase</keyword>
<dbReference type="SUPFAM" id="SSF53335">
    <property type="entry name" value="S-adenosyl-L-methionine-dependent methyltransferases"/>
    <property type="match status" value="1"/>
</dbReference>
<dbReference type="HAMAP" id="MF_01007">
    <property type="entry name" value="16SrRNA_methyltr_H"/>
    <property type="match status" value="1"/>
</dbReference>
<dbReference type="PIRSF" id="PIRSF004486">
    <property type="entry name" value="MraW"/>
    <property type="match status" value="1"/>
</dbReference>
<dbReference type="GO" id="GO:0070475">
    <property type="term" value="P:rRNA base methylation"/>
    <property type="evidence" value="ECO:0007669"/>
    <property type="project" value="UniProtKB-UniRule"/>
</dbReference>
<dbReference type="EMBL" id="JAECVW010000001">
    <property type="protein sequence ID" value="MBH8594206.1"/>
    <property type="molecule type" value="Genomic_DNA"/>
</dbReference>
<accession>A0A8I1AA37</accession>
<evidence type="ECO:0000256" key="5">
    <source>
        <dbReference type="ARBA" id="ARBA00022679"/>
    </source>
</evidence>
<comment type="function">
    <text evidence="7">Specifically methylates the N4 position of cytidine in position 1402 (C1402) of 16S rRNA.</text>
</comment>
<dbReference type="RefSeq" id="WP_181730836.1">
    <property type="nucleotide sequence ID" value="NZ_JAECVW010000001.1"/>
</dbReference>
<evidence type="ECO:0000313" key="8">
    <source>
        <dbReference type="EMBL" id="MBH8594206.1"/>
    </source>
</evidence>
<reference evidence="8 9" key="1">
    <citation type="submission" date="2020-12" db="EMBL/GenBank/DDBJ databases">
        <title>WGS of Thermoactinomyces spp.</title>
        <authorList>
            <person name="Cheng K."/>
        </authorList>
    </citation>
    <scope>NUCLEOTIDE SEQUENCE [LARGE SCALE GENOMIC DNA]</scope>
    <source>
        <strain evidence="9">CICC 10671\DSM 43846</strain>
    </source>
</reference>
<evidence type="ECO:0000256" key="7">
    <source>
        <dbReference type="HAMAP-Rule" id="MF_01007"/>
    </source>
</evidence>
<evidence type="ECO:0000256" key="3">
    <source>
        <dbReference type="ARBA" id="ARBA00022552"/>
    </source>
</evidence>
<dbReference type="Gene3D" id="1.10.150.170">
    <property type="entry name" value="Putative methyltransferase TM0872, insert domain"/>
    <property type="match status" value="1"/>
</dbReference>
<dbReference type="NCBIfam" id="TIGR00006">
    <property type="entry name" value="16S rRNA (cytosine(1402)-N(4))-methyltransferase RsmH"/>
    <property type="match status" value="1"/>
</dbReference>
<dbReference type="InterPro" id="IPR023397">
    <property type="entry name" value="SAM-dep_MeTrfase_MraW_recog"/>
</dbReference>
<dbReference type="GO" id="GO:0005737">
    <property type="term" value="C:cytoplasm"/>
    <property type="evidence" value="ECO:0007669"/>
    <property type="project" value="UniProtKB-SubCell"/>
</dbReference>
<comment type="caution">
    <text evidence="8">The sequence shown here is derived from an EMBL/GenBank/DDBJ whole genome shotgun (WGS) entry which is preliminary data.</text>
</comment>
<feature type="binding site" evidence="7">
    <location>
        <position position="54"/>
    </location>
    <ligand>
        <name>S-adenosyl-L-methionine</name>
        <dbReference type="ChEBI" id="CHEBI:59789"/>
    </ligand>
</feature>
<evidence type="ECO:0000313" key="9">
    <source>
        <dbReference type="Proteomes" id="UP000633619"/>
    </source>
</evidence>
<dbReference type="SUPFAM" id="SSF81799">
    <property type="entry name" value="Putative methyltransferase TM0872, insert domain"/>
    <property type="match status" value="1"/>
</dbReference>
<dbReference type="AlphaFoldDB" id="A0A8I1AA37"/>
<evidence type="ECO:0000256" key="1">
    <source>
        <dbReference type="ARBA" id="ARBA00010396"/>
    </source>
</evidence>
<comment type="catalytic activity">
    <reaction evidence="7">
        <text>cytidine(1402) in 16S rRNA + S-adenosyl-L-methionine = N(4)-methylcytidine(1402) in 16S rRNA + S-adenosyl-L-homocysteine + H(+)</text>
        <dbReference type="Rhea" id="RHEA:42928"/>
        <dbReference type="Rhea" id="RHEA-COMP:10286"/>
        <dbReference type="Rhea" id="RHEA-COMP:10287"/>
        <dbReference type="ChEBI" id="CHEBI:15378"/>
        <dbReference type="ChEBI" id="CHEBI:57856"/>
        <dbReference type="ChEBI" id="CHEBI:59789"/>
        <dbReference type="ChEBI" id="CHEBI:74506"/>
        <dbReference type="ChEBI" id="CHEBI:82748"/>
        <dbReference type="EC" id="2.1.1.199"/>
    </reaction>
</comment>
<dbReference type="InterPro" id="IPR029063">
    <property type="entry name" value="SAM-dependent_MTases_sf"/>
</dbReference>
<dbReference type="PANTHER" id="PTHR11265:SF0">
    <property type="entry name" value="12S RRNA N4-METHYLCYTIDINE METHYLTRANSFERASE"/>
    <property type="match status" value="1"/>
</dbReference>
<name>A0A8I1AA37_THEIN</name>
<protein>
    <recommendedName>
        <fullName evidence="7">Ribosomal RNA small subunit methyltransferase H</fullName>
        <ecNumber evidence="7">2.1.1.199</ecNumber>
    </recommendedName>
    <alternativeName>
        <fullName evidence="7">16S rRNA m(4)C1402 methyltransferase</fullName>
    </alternativeName>
    <alternativeName>
        <fullName evidence="7">rRNA (cytosine-N(4)-)-methyltransferase RsmH</fullName>
    </alternativeName>
</protein>
<dbReference type="Pfam" id="PF01795">
    <property type="entry name" value="Methyltransf_5"/>
    <property type="match status" value="1"/>
</dbReference>
<gene>
    <name evidence="7 8" type="primary">rsmH</name>
    <name evidence="8" type="ORF">I8U20_02570</name>
</gene>
<comment type="subcellular location">
    <subcellularLocation>
        <location evidence="7">Cytoplasm</location>
    </subcellularLocation>
</comment>
<evidence type="ECO:0000256" key="6">
    <source>
        <dbReference type="ARBA" id="ARBA00022691"/>
    </source>
</evidence>
<feature type="binding site" evidence="7">
    <location>
        <begin position="34"/>
        <end position="36"/>
    </location>
    <ligand>
        <name>S-adenosyl-L-methionine</name>
        <dbReference type="ChEBI" id="CHEBI:59789"/>
    </ligand>
</feature>
<organism evidence="8 9">
    <name type="scientific">Thermoactinomyces intermedius</name>
    <dbReference type="NCBI Taxonomy" id="2024"/>
    <lineage>
        <taxon>Bacteria</taxon>
        <taxon>Bacillati</taxon>
        <taxon>Bacillota</taxon>
        <taxon>Bacilli</taxon>
        <taxon>Bacillales</taxon>
        <taxon>Thermoactinomycetaceae</taxon>
        <taxon>Thermoactinomyces</taxon>
    </lineage>
</organism>
<feature type="binding site" evidence="7">
    <location>
        <position position="109"/>
    </location>
    <ligand>
        <name>S-adenosyl-L-methionine</name>
        <dbReference type="ChEBI" id="CHEBI:59789"/>
    </ligand>
</feature>
<dbReference type="FunFam" id="1.10.150.170:FF:000001">
    <property type="entry name" value="Ribosomal RNA small subunit methyltransferase H"/>
    <property type="match status" value="1"/>
</dbReference>
<dbReference type="EC" id="2.1.1.199" evidence="7"/>
<sequence>MKVFKHETVLREEAVHGLCIKSDGIYVDCTLGGGGHSQLIAEQLSPSGTLIGLDQDKQALDHAKNKLKEHSCNLHLINTNFRHVREVVNELGYEKVDGLLFDLGVSSPQLDQGERGFSYHQEAPLDMRMNQSQELSAFHVVNEWPEEELSRILFEYGEEKFSRRIAREIVQTRKKAPIRTTLELVDVIKRAIPAPARRKGPHPARRSFQAIRIAVNDELNAFQEALKESVKLLRPEGRISVITFHSLEDRICKQFFKEQSRGCICPPDFPVCTCGRKPELKMITKKPVLPGPEEIERNQRARSAKLRVAEKI</sequence>
<dbReference type="Gene3D" id="3.40.50.150">
    <property type="entry name" value="Vaccinia Virus protein VP39"/>
    <property type="match status" value="1"/>
</dbReference>
<feature type="binding site" evidence="7">
    <location>
        <position position="81"/>
    </location>
    <ligand>
        <name>S-adenosyl-L-methionine</name>
        <dbReference type="ChEBI" id="CHEBI:59789"/>
    </ligand>
</feature>
<keyword evidence="3 7" id="KW-0698">rRNA processing</keyword>
<feature type="binding site" evidence="7">
    <location>
        <position position="102"/>
    </location>
    <ligand>
        <name>S-adenosyl-L-methionine</name>
        <dbReference type="ChEBI" id="CHEBI:59789"/>
    </ligand>
</feature>
<keyword evidence="6 7" id="KW-0949">S-adenosyl-L-methionine</keyword>
<keyword evidence="2 7" id="KW-0963">Cytoplasm</keyword>
<evidence type="ECO:0000256" key="2">
    <source>
        <dbReference type="ARBA" id="ARBA00022490"/>
    </source>
</evidence>
<dbReference type="PANTHER" id="PTHR11265">
    <property type="entry name" value="S-ADENOSYL-METHYLTRANSFERASE MRAW"/>
    <property type="match status" value="1"/>
</dbReference>
<dbReference type="InterPro" id="IPR002903">
    <property type="entry name" value="RsmH"/>
</dbReference>
<dbReference type="Proteomes" id="UP000633619">
    <property type="component" value="Unassembled WGS sequence"/>
</dbReference>
<comment type="similarity">
    <text evidence="1 7">Belongs to the methyltransferase superfamily. RsmH family.</text>
</comment>
<keyword evidence="9" id="KW-1185">Reference proteome</keyword>